<evidence type="ECO:0000313" key="2">
    <source>
        <dbReference type="Proteomes" id="UP001144978"/>
    </source>
</evidence>
<reference evidence="1" key="1">
    <citation type="submission" date="2022-08" db="EMBL/GenBank/DDBJ databases">
        <title>Genome Sequence of Pycnoporus sanguineus.</title>
        <authorList>
            <person name="Buettner E."/>
        </authorList>
    </citation>
    <scope>NUCLEOTIDE SEQUENCE</scope>
    <source>
        <strain evidence="1">CG-C14</strain>
    </source>
</reference>
<protein>
    <submittedName>
        <fullName evidence="1">Uncharacterized protein</fullName>
    </submittedName>
</protein>
<accession>A0ACC1MF85</accession>
<evidence type="ECO:0000313" key="1">
    <source>
        <dbReference type="EMBL" id="KAJ2963684.1"/>
    </source>
</evidence>
<sequence>MSSVYVPLNNLGGDQARFVVCNSSLSEYGALGFELGYSLVSPDALTIWEAQFGDFANNAQCIIDQFIASGERKWLQRTGLVVNLPHGFDGQGPEHSSGRLERFLQLCDDHPHIFPTPEKIERQHQDCNMQVVYPTTPANYFHVLRRQIHRDFRKPLILFFSKSLLRHPRARSDLSEMVGDTHFIRYLPEPHPENLVAPEKIRRHILCTGQVYYTLLQHREEQGINDVAISRLEQISPFPYDLLTPHLDKYPNADLLWCQVRPPFSHPASA</sequence>
<dbReference type="EMBL" id="JANSHE010007223">
    <property type="protein sequence ID" value="KAJ2963684.1"/>
    <property type="molecule type" value="Genomic_DNA"/>
</dbReference>
<organism evidence="1 2">
    <name type="scientific">Trametes sanguinea</name>
    <dbReference type="NCBI Taxonomy" id="158606"/>
    <lineage>
        <taxon>Eukaryota</taxon>
        <taxon>Fungi</taxon>
        <taxon>Dikarya</taxon>
        <taxon>Basidiomycota</taxon>
        <taxon>Agaricomycotina</taxon>
        <taxon>Agaricomycetes</taxon>
        <taxon>Polyporales</taxon>
        <taxon>Polyporaceae</taxon>
        <taxon>Trametes</taxon>
    </lineage>
</organism>
<gene>
    <name evidence="1" type="ORF">NUW54_g14272</name>
</gene>
<dbReference type="Proteomes" id="UP001144978">
    <property type="component" value="Unassembled WGS sequence"/>
</dbReference>
<keyword evidence="2" id="KW-1185">Reference proteome</keyword>
<comment type="caution">
    <text evidence="1">The sequence shown here is derived from an EMBL/GenBank/DDBJ whole genome shotgun (WGS) entry which is preliminary data.</text>
</comment>
<proteinExistence type="predicted"/>
<name>A0ACC1MF85_9APHY</name>